<keyword evidence="2" id="KW-1185">Reference proteome</keyword>
<reference evidence="2" key="1">
    <citation type="journal article" date="2023" name="Front. Plant Sci.">
        <title>Chromosomal-level genome assembly of Melastoma candidum provides insights into trichome evolution.</title>
        <authorList>
            <person name="Zhong Y."/>
            <person name="Wu W."/>
            <person name="Sun C."/>
            <person name="Zou P."/>
            <person name="Liu Y."/>
            <person name="Dai S."/>
            <person name="Zhou R."/>
        </authorList>
    </citation>
    <scope>NUCLEOTIDE SEQUENCE [LARGE SCALE GENOMIC DNA]</scope>
</reference>
<evidence type="ECO:0000313" key="2">
    <source>
        <dbReference type="Proteomes" id="UP001057402"/>
    </source>
</evidence>
<name>A0ACB9QGH2_9MYRT</name>
<gene>
    <name evidence="1" type="ORF">MLD38_021537</name>
</gene>
<organism evidence="1 2">
    <name type="scientific">Melastoma candidum</name>
    <dbReference type="NCBI Taxonomy" id="119954"/>
    <lineage>
        <taxon>Eukaryota</taxon>
        <taxon>Viridiplantae</taxon>
        <taxon>Streptophyta</taxon>
        <taxon>Embryophyta</taxon>
        <taxon>Tracheophyta</taxon>
        <taxon>Spermatophyta</taxon>
        <taxon>Magnoliopsida</taxon>
        <taxon>eudicotyledons</taxon>
        <taxon>Gunneridae</taxon>
        <taxon>Pentapetalae</taxon>
        <taxon>rosids</taxon>
        <taxon>malvids</taxon>
        <taxon>Myrtales</taxon>
        <taxon>Melastomataceae</taxon>
        <taxon>Melastomatoideae</taxon>
        <taxon>Melastomateae</taxon>
        <taxon>Melastoma</taxon>
    </lineage>
</organism>
<comment type="caution">
    <text evidence="1">The sequence shown here is derived from an EMBL/GenBank/DDBJ whole genome shotgun (WGS) entry which is preliminary data.</text>
</comment>
<accession>A0ACB9QGH2</accession>
<protein>
    <submittedName>
        <fullName evidence="1">Uncharacterized protein</fullName>
    </submittedName>
</protein>
<dbReference type="EMBL" id="CM042885">
    <property type="protein sequence ID" value="KAI4365560.1"/>
    <property type="molecule type" value="Genomic_DNA"/>
</dbReference>
<evidence type="ECO:0000313" key="1">
    <source>
        <dbReference type="EMBL" id="KAI4365560.1"/>
    </source>
</evidence>
<sequence>MSRIGRNAPLSHHRVRSLTAIPDENLDLFSRNRYRISLTSSDDSSDAASSSIKLGRLSVGSAKVARSGIDDLLLSTSVGGKHDYDWLLTPPGTPLFPSSDGPAAQPAKGVSVARSASPAKASRLSVSQSETTHTSRPTRSCSVTRASVSTSHCSSYSSIRSSTSILNTSSASVSSYTRPSSPLTRSSTSARPSSPSAHSTVSRSSTPSRVHTTPRNSSTERPRPSHSSRPSTPSSRAQISAGISSPAAPRQSSRPSTPTQRSSNPSSPFPTCSTAMSQAIQNGRISASSSRPGSPSSRPRASPHSIIPPDFPLETPPNLRTTLPDRPLSAGRSRPGAAVMGKGSHDNTTPTSLARRQSSPAITRGWASSTEANATSRVNSYRSDATKYRKPLNSPDLGTRQPVKNTTSSPTDRTGFGRSFSKNSMDMEMRHMYVKNCAGGIRALSGTTLFPQSIRTSPSKTQPNRSASGPTSVNTDNTHHDRDYTFLKTNNGMRTRAAGNRMGPNQWRTSAKVMDLDIYESTRYDAMLLREDAKNTNWLHSVDEKSDQGSVFENGLEFLPEPFDPL</sequence>
<proteinExistence type="predicted"/>
<dbReference type="Proteomes" id="UP001057402">
    <property type="component" value="Chromosome 6"/>
</dbReference>